<dbReference type="InterPro" id="IPR015940">
    <property type="entry name" value="UBA"/>
</dbReference>
<dbReference type="PANTHER" id="PTHR43066:SF21">
    <property type="entry name" value="UBIQUITIN-ASSOCIATED DOMAIN-CONTAINING PROTEIN 2"/>
    <property type="match status" value="1"/>
</dbReference>
<evidence type="ECO:0000313" key="7">
    <source>
        <dbReference type="EMBL" id="KAK7090581.1"/>
    </source>
</evidence>
<accession>A0AAN9AP50</accession>
<keyword evidence="3 5" id="KW-1133">Transmembrane helix</keyword>
<dbReference type="EMBL" id="JBAMIC010000024">
    <property type="protein sequence ID" value="KAK7090581.1"/>
    <property type="molecule type" value="Genomic_DNA"/>
</dbReference>
<dbReference type="SUPFAM" id="SSF144091">
    <property type="entry name" value="Rhomboid-like"/>
    <property type="match status" value="1"/>
</dbReference>
<dbReference type="InterPro" id="IPR035952">
    <property type="entry name" value="Rhomboid-like_sf"/>
</dbReference>
<gene>
    <name evidence="7" type="ORF">V1264_010356</name>
</gene>
<organism evidence="7 8">
    <name type="scientific">Littorina saxatilis</name>
    <dbReference type="NCBI Taxonomy" id="31220"/>
    <lineage>
        <taxon>Eukaryota</taxon>
        <taxon>Metazoa</taxon>
        <taxon>Spiralia</taxon>
        <taxon>Lophotrochozoa</taxon>
        <taxon>Mollusca</taxon>
        <taxon>Gastropoda</taxon>
        <taxon>Caenogastropoda</taxon>
        <taxon>Littorinimorpha</taxon>
        <taxon>Littorinoidea</taxon>
        <taxon>Littorinidae</taxon>
        <taxon>Littorina</taxon>
    </lineage>
</organism>
<dbReference type="Proteomes" id="UP001374579">
    <property type="component" value="Unassembled WGS sequence"/>
</dbReference>
<evidence type="ECO:0000256" key="1">
    <source>
        <dbReference type="ARBA" id="ARBA00004141"/>
    </source>
</evidence>
<dbReference type="Gene3D" id="1.10.8.10">
    <property type="entry name" value="DNA helicase RuvA subunit, C-terminal domain"/>
    <property type="match status" value="1"/>
</dbReference>
<protein>
    <recommendedName>
        <fullName evidence="6">UBA domain-containing protein</fullName>
    </recommendedName>
</protein>
<keyword evidence="4 5" id="KW-0472">Membrane</keyword>
<reference evidence="7 8" key="1">
    <citation type="submission" date="2024-02" db="EMBL/GenBank/DDBJ databases">
        <title>Chromosome-scale genome assembly of the rough periwinkle Littorina saxatilis.</title>
        <authorList>
            <person name="De Jode A."/>
            <person name="Faria R."/>
            <person name="Formenti G."/>
            <person name="Sims Y."/>
            <person name="Smith T.P."/>
            <person name="Tracey A."/>
            <person name="Wood J.M.D."/>
            <person name="Zagrodzka Z.B."/>
            <person name="Johannesson K."/>
            <person name="Butlin R.K."/>
            <person name="Leder E.H."/>
        </authorList>
    </citation>
    <scope>NUCLEOTIDE SEQUENCE [LARGE SCALE GENOMIC DNA]</scope>
    <source>
        <strain evidence="7">Snail1</strain>
        <tissue evidence="7">Muscle</tissue>
    </source>
</reference>
<evidence type="ECO:0000259" key="6">
    <source>
        <dbReference type="PROSITE" id="PS50030"/>
    </source>
</evidence>
<dbReference type="GO" id="GO:0016020">
    <property type="term" value="C:membrane"/>
    <property type="evidence" value="ECO:0007669"/>
    <property type="project" value="UniProtKB-SubCell"/>
</dbReference>
<dbReference type="Pfam" id="PF00627">
    <property type="entry name" value="UBA"/>
    <property type="match status" value="1"/>
</dbReference>
<feature type="transmembrane region" description="Helical" evidence="5">
    <location>
        <begin position="92"/>
        <end position="113"/>
    </location>
</feature>
<dbReference type="Gene3D" id="1.20.1540.10">
    <property type="entry name" value="Rhomboid-like"/>
    <property type="match status" value="1"/>
</dbReference>
<dbReference type="GO" id="GO:0004252">
    <property type="term" value="F:serine-type endopeptidase activity"/>
    <property type="evidence" value="ECO:0007669"/>
    <property type="project" value="TreeGrafter"/>
</dbReference>
<evidence type="ECO:0000256" key="5">
    <source>
        <dbReference type="SAM" id="Phobius"/>
    </source>
</evidence>
<comment type="subcellular location">
    <subcellularLocation>
        <location evidence="1">Membrane</location>
        <topology evidence="1">Multi-pass membrane protein</topology>
    </subcellularLocation>
</comment>
<sequence>MLSVTGPAGFYMTPVNKVLLGVSLSSSLALLFPLQQYRHLCTYSYDLVIERGEYWRLLTSKLAFLDIKDIALCCMLIYNFRFLERRFGSRKYISYLLAVSVLSTVLEMGALILCHHFDISFTPLPSGPFCMVFPQFVQFFLLIPRVAASSILGVPVTGKTFTYILGLQVASGTAEYRLVTLCAVIAGLLWQYNFLKIQGLVSVPECVARVFNQAVGWLLQSPRPPTLDTPIGATLEIQRQERIERMEEQMLSTALQNSAFANNGAAAAEMMRPQPLNVANGPGIFGNFLRRDNLPQDNVAEIQHDQTSATVSEDQVQRLTEMGFSDVSVRRALSVTNNDISQATNILLQET</sequence>
<keyword evidence="2 5" id="KW-0812">Transmembrane</keyword>
<dbReference type="InterPro" id="IPR009060">
    <property type="entry name" value="UBA-like_sf"/>
</dbReference>
<evidence type="ECO:0000313" key="8">
    <source>
        <dbReference type="Proteomes" id="UP001374579"/>
    </source>
</evidence>
<dbReference type="AlphaFoldDB" id="A0AAN9AP50"/>
<evidence type="ECO:0000256" key="2">
    <source>
        <dbReference type="ARBA" id="ARBA00022692"/>
    </source>
</evidence>
<evidence type="ECO:0000256" key="4">
    <source>
        <dbReference type="ARBA" id="ARBA00023136"/>
    </source>
</evidence>
<name>A0AAN9AP50_9CAEN</name>
<keyword evidence="8" id="KW-1185">Reference proteome</keyword>
<dbReference type="SUPFAM" id="SSF46934">
    <property type="entry name" value="UBA-like"/>
    <property type="match status" value="1"/>
</dbReference>
<feature type="transmembrane region" description="Helical" evidence="5">
    <location>
        <begin position="133"/>
        <end position="156"/>
    </location>
</feature>
<dbReference type="PROSITE" id="PS50030">
    <property type="entry name" value="UBA"/>
    <property type="match status" value="1"/>
</dbReference>
<evidence type="ECO:0000256" key="3">
    <source>
        <dbReference type="ARBA" id="ARBA00022989"/>
    </source>
</evidence>
<dbReference type="SMART" id="SM00165">
    <property type="entry name" value="UBA"/>
    <property type="match status" value="1"/>
</dbReference>
<proteinExistence type="predicted"/>
<dbReference type="PANTHER" id="PTHR43066">
    <property type="entry name" value="RHOMBOID-RELATED PROTEIN"/>
    <property type="match status" value="1"/>
</dbReference>
<feature type="domain" description="UBA" evidence="6">
    <location>
        <begin position="310"/>
        <end position="350"/>
    </location>
</feature>
<comment type="caution">
    <text evidence="7">The sequence shown here is derived from an EMBL/GenBank/DDBJ whole genome shotgun (WGS) entry which is preliminary data.</text>
</comment>